<accession>A0A0B1ZPY9</accession>
<name>A0A0B1ZPY9_9SPHN</name>
<gene>
    <name evidence="1" type="ORF">LK12_10700</name>
</gene>
<keyword evidence="2" id="KW-1185">Reference proteome</keyword>
<dbReference type="SUPFAM" id="SSF52540">
    <property type="entry name" value="P-loop containing nucleoside triphosphate hydrolases"/>
    <property type="match status" value="1"/>
</dbReference>
<dbReference type="AlphaFoldDB" id="A0A0B1ZPY9"/>
<comment type="caution">
    <text evidence="1">The sequence shown here is derived from an EMBL/GenBank/DDBJ whole genome shotgun (WGS) entry which is preliminary data.</text>
</comment>
<dbReference type="EMBL" id="JTDI01000003">
    <property type="protein sequence ID" value="KHK91333.1"/>
    <property type="molecule type" value="Genomic_DNA"/>
</dbReference>
<proteinExistence type="predicted"/>
<dbReference type="Gene3D" id="3.40.50.300">
    <property type="entry name" value="P-loop containing nucleotide triphosphate hydrolases"/>
    <property type="match status" value="1"/>
</dbReference>
<organism evidence="1 2">
    <name type="scientific">Novosphingobium malaysiense</name>
    <dbReference type="NCBI Taxonomy" id="1348853"/>
    <lineage>
        <taxon>Bacteria</taxon>
        <taxon>Pseudomonadati</taxon>
        <taxon>Pseudomonadota</taxon>
        <taxon>Alphaproteobacteria</taxon>
        <taxon>Sphingomonadales</taxon>
        <taxon>Sphingomonadaceae</taxon>
        <taxon>Novosphingobium</taxon>
    </lineage>
</organism>
<dbReference type="InterPro" id="IPR027417">
    <property type="entry name" value="P-loop_NTPase"/>
</dbReference>
<dbReference type="RefSeq" id="WP_039283297.1">
    <property type="nucleotide sequence ID" value="NZ_JTDI01000003.1"/>
</dbReference>
<evidence type="ECO:0000313" key="2">
    <source>
        <dbReference type="Proteomes" id="UP000031057"/>
    </source>
</evidence>
<dbReference type="STRING" id="1348853.LK12_10700"/>
<evidence type="ECO:0000313" key="1">
    <source>
        <dbReference type="EMBL" id="KHK91333.1"/>
    </source>
</evidence>
<reference evidence="1 2" key="1">
    <citation type="submission" date="2014-10" db="EMBL/GenBank/DDBJ databases">
        <title>Genome sequence of Novosphingobium malaysiense MUSC 273(T).</title>
        <authorList>
            <person name="Lee L.-H."/>
        </authorList>
    </citation>
    <scope>NUCLEOTIDE SEQUENCE [LARGE SCALE GENOMIC DNA]</scope>
    <source>
        <strain evidence="1 2">MUSC 273</strain>
    </source>
</reference>
<dbReference type="GO" id="GO:0016301">
    <property type="term" value="F:kinase activity"/>
    <property type="evidence" value="ECO:0007669"/>
    <property type="project" value="UniProtKB-KW"/>
</dbReference>
<keyword evidence="1" id="KW-0808">Transferase</keyword>
<protein>
    <submittedName>
        <fullName evidence="1">Kinase</fullName>
    </submittedName>
</protein>
<dbReference type="Proteomes" id="UP000031057">
    <property type="component" value="Unassembled WGS sequence"/>
</dbReference>
<sequence length="274" mass="29867">MSAAHPRVVEAVTAQMKAALDACSHRPVVMGLCGAQGSGKTTLASGVLDACTGEGLRAAALSIDDLYLTHADRQALAREVHPLLATRGVPGTHDIALGLSVIDALRQGKGARLPRFDKGRDDRVSMDLWGRAPAGCEVLLFEGWCVGAQPQPPEDLLLPVNSLEAREDSEGIWRAYVNDALAGPYQELFARMDRLVLLAAPGFEVVHDWRLEQERDLAALADPGARIMDAAAVARFIAHYERLTRHILSEMPQRADLLIRLDSLRQPLEIVHKR</sequence>
<dbReference type="OrthoDB" id="455474at2"/>
<keyword evidence="1" id="KW-0418">Kinase</keyword>